<proteinExistence type="inferred from homology"/>
<evidence type="ECO:0000313" key="13">
    <source>
        <dbReference type="EMBL" id="CCI49047.1"/>
    </source>
</evidence>
<dbReference type="AlphaFoldDB" id="A0A024GQQ3"/>
<keyword evidence="4" id="KW-0409">Iron storage</keyword>
<name>A0A024GQQ3_9STRA</name>
<dbReference type="SMART" id="SM01219">
    <property type="entry name" value="Frataxin_Cyay"/>
    <property type="match status" value="1"/>
</dbReference>
<evidence type="ECO:0000256" key="8">
    <source>
        <dbReference type="ARBA" id="ARBA00023002"/>
    </source>
</evidence>
<keyword evidence="9" id="KW-0408">Iron</keyword>
<comment type="catalytic activity">
    <reaction evidence="12">
        <text>4 Fe(2+) + O2 + 4 H(+) = 4 Fe(3+) + 2 H2O</text>
        <dbReference type="Rhea" id="RHEA:11148"/>
        <dbReference type="ChEBI" id="CHEBI:15377"/>
        <dbReference type="ChEBI" id="CHEBI:15378"/>
        <dbReference type="ChEBI" id="CHEBI:15379"/>
        <dbReference type="ChEBI" id="CHEBI:29033"/>
        <dbReference type="ChEBI" id="CHEBI:29034"/>
        <dbReference type="EC" id="1.16.3.1"/>
    </reaction>
</comment>
<dbReference type="GO" id="GO:0004322">
    <property type="term" value="F:ferroxidase activity"/>
    <property type="evidence" value="ECO:0007669"/>
    <property type="project" value="UniProtKB-EC"/>
</dbReference>
<dbReference type="GO" id="GO:0005739">
    <property type="term" value="C:mitochondrion"/>
    <property type="evidence" value="ECO:0007669"/>
    <property type="project" value="UniProtKB-SubCell"/>
</dbReference>
<dbReference type="NCBIfam" id="TIGR03421">
    <property type="entry name" value="FeS_CyaY"/>
    <property type="match status" value="1"/>
</dbReference>
<dbReference type="InterPro" id="IPR002908">
    <property type="entry name" value="Frataxin/CyaY"/>
</dbReference>
<sequence length="168" mass="19344">MIRINVQSAKTLLQKRALTCARNTIFVNASQRIQKRSSRCAHFQRKVLTRTFADIPHFDMEEHEFVHLADSALEEIFDSMGDVEDAIDDADITLSQGVLKIDLADAGSWVINRQVPNKQLWWSSPLSGPRRYEYNPKSKCWENTRDKTELKDLLKREIEEAIGASVRL</sequence>
<dbReference type="InterPro" id="IPR020895">
    <property type="entry name" value="Frataxin_CS"/>
</dbReference>
<reference evidence="13 14" key="1">
    <citation type="submission" date="2012-05" db="EMBL/GenBank/DDBJ databases">
        <title>Recombination and specialization in a pathogen metapopulation.</title>
        <authorList>
            <person name="Gardiner A."/>
            <person name="Kemen E."/>
            <person name="Schultz-Larsen T."/>
            <person name="MacLean D."/>
            <person name="Van Oosterhout C."/>
            <person name="Jones J.D.G."/>
        </authorList>
    </citation>
    <scope>NUCLEOTIDE SEQUENCE [LARGE SCALE GENOMIC DNA]</scope>
    <source>
        <strain evidence="13 14">Ac Nc2</strain>
    </source>
</reference>
<gene>
    <name evidence="13" type="ORF">BN9_103010</name>
</gene>
<evidence type="ECO:0000256" key="4">
    <source>
        <dbReference type="ARBA" id="ARBA00022434"/>
    </source>
</evidence>
<keyword evidence="10" id="KW-0406">Ion transport</keyword>
<evidence type="ECO:0000256" key="2">
    <source>
        <dbReference type="ARBA" id="ARBA00008183"/>
    </source>
</evidence>
<comment type="similarity">
    <text evidence="2">Belongs to the frataxin family.</text>
</comment>
<comment type="caution">
    <text evidence="13">The sequence shown here is derived from an EMBL/GenBank/DDBJ whole genome shotgun (WGS) entry which is preliminary data.</text>
</comment>
<evidence type="ECO:0000256" key="10">
    <source>
        <dbReference type="ARBA" id="ARBA00023065"/>
    </source>
</evidence>
<evidence type="ECO:0000256" key="9">
    <source>
        <dbReference type="ARBA" id="ARBA00023004"/>
    </source>
</evidence>
<evidence type="ECO:0000256" key="6">
    <source>
        <dbReference type="ARBA" id="ARBA00022496"/>
    </source>
</evidence>
<dbReference type="InterPro" id="IPR036524">
    <property type="entry name" value="Frataxin/CyaY_sf"/>
</dbReference>
<dbReference type="InterPro" id="IPR017789">
    <property type="entry name" value="Frataxin"/>
</dbReference>
<keyword evidence="7" id="KW-0809">Transit peptide</keyword>
<evidence type="ECO:0000256" key="7">
    <source>
        <dbReference type="ARBA" id="ARBA00022946"/>
    </source>
</evidence>
<comment type="subcellular location">
    <subcellularLocation>
        <location evidence="1">Mitochondrion</location>
    </subcellularLocation>
</comment>
<dbReference type="GO" id="GO:0016226">
    <property type="term" value="P:iron-sulfur cluster assembly"/>
    <property type="evidence" value="ECO:0007669"/>
    <property type="project" value="InterPro"/>
</dbReference>
<evidence type="ECO:0000256" key="1">
    <source>
        <dbReference type="ARBA" id="ARBA00004173"/>
    </source>
</evidence>
<dbReference type="Pfam" id="PF01491">
    <property type="entry name" value="Frataxin_Cyay"/>
    <property type="match status" value="1"/>
</dbReference>
<dbReference type="GO" id="GO:0051537">
    <property type="term" value="F:2 iron, 2 sulfur cluster binding"/>
    <property type="evidence" value="ECO:0007669"/>
    <property type="project" value="TreeGrafter"/>
</dbReference>
<dbReference type="Gene3D" id="3.30.920.10">
    <property type="entry name" value="Frataxin/CyaY"/>
    <property type="match status" value="1"/>
</dbReference>
<protein>
    <recommendedName>
        <fullName evidence="3">ferroxidase</fullName>
        <ecNumber evidence="3">1.16.3.1</ecNumber>
    </recommendedName>
</protein>
<keyword evidence="11" id="KW-0496">Mitochondrion</keyword>
<keyword evidence="6" id="KW-0410">Iron transport</keyword>
<evidence type="ECO:0000256" key="3">
    <source>
        <dbReference type="ARBA" id="ARBA00013107"/>
    </source>
</evidence>
<evidence type="ECO:0000256" key="12">
    <source>
        <dbReference type="ARBA" id="ARBA00047990"/>
    </source>
</evidence>
<dbReference type="OrthoDB" id="1897642at2759"/>
<evidence type="ECO:0000256" key="11">
    <source>
        <dbReference type="ARBA" id="ARBA00023128"/>
    </source>
</evidence>
<dbReference type="InParanoid" id="A0A024GQQ3"/>
<dbReference type="Proteomes" id="UP000053237">
    <property type="component" value="Unassembled WGS sequence"/>
</dbReference>
<dbReference type="SUPFAM" id="SSF55387">
    <property type="entry name" value="Frataxin/Nqo15-like"/>
    <property type="match status" value="1"/>
</dbReference>
<dbReference type="PANTHER" id="PTHR16821:SF2">
    <property type="entry name" value="FRATAXIN, MITOCHONDRIAL"/>
    <property type="match status" value="1"/>
</dbReference>
<dbReference type="NCBIfam" id="TIGR03422">
    <property type="entry name" value="mito_frataxin"/>
    <property type="match status" value="1"/>
</dbReference>
<dbReference type="EC" id="1.16.3.1" evidence="3"/>
<dbReference type="PANTHER" id="PTHR16821">
    <property type="entry name" value="FRATAXIN"/>
    <property type="match status" value="1"/>
</dbReference>
<dbReference type="STRING" id="65357.A0A024GQQ3"/>
<keyword evidence="5" id="KW-0813">Transport</keyword>
<dbReference type="PROSITE" id="PS01344">
    <property type="entry name" value="FRATAXIN_1"/>
    <property type="match status" value="1"/>
</dbReference>
<accession>A0A024GQQ3</accession>
<dbReference type="EMBL" id="CAIX01000269">
    <property type="protein sequence ID" value="CCI49047.1"/>
    <property type="molecule type" value="Genomic_DNA"/>
</dbReference>
<dbReference type="GO" id="GO:0006826">
    <property type="term" value="P:iron ion transport"/>
    <property type="evidence" value="ECO:0007669"/>
    <property type="project" value="UniProtKB-KW"/>
</dbReference>
<dbReference type="GO" id="GO:0008199">
    <property type="term" value="F:ferric iron binding"/>
    <property type="evidence" value="ECO:0007669"/>
    <property type="project" value="InterPro"/>
</dbReference>
<evidence type="ECO:0000256" key="5">
    <source>
        <dbReference type="ARBA" id="ARBA00022448"/>
    </source>
</evidence>
<dbReference type="PROSITE" id="PS50810">
    <property type="entry name" value="FRATAXIN_2"/>
    <property type="match status" value="1"/>
</dbReference>
<evidence type="ECO:0000313" key="14">
    <source>
        <dbReference type="Proteomes" id="UP000053237"/>
    </source>
</evidence>
<dbReference type="GO" id="GO:0034986">
    <property type="term" value="F:iron chaperone activity"/>
    <property type="evidence" value="ECO:0007669"/>
    <property type="project" value="TreeGrafter"/>
</dbReference>
<keyword evidence="14" id="KW-1185">Reference proteome</keyword>
<organism evidence="13 14">
    <name type="scientific">Albugo candida</name>
    <dbReference type="NCBI Taxonomy" id="65357"/>
    <lineage>
        <taxon>Eukaryota</taxon>
        <taxon>Sar</taxon>
        <taxon>Stramenopiles</taxon>
        <taxon>Oomycota</taxon>
        <taxon>Peronosporomycetes</taxon>
        <taxon>Albuginales</taxon>
        <taxon>Albuginaceae</taxon>
        <taxon>Albugo</taxon>
    </lineage>
</organism>
<keyword evidence="8" id="KW-0560">Oxidoreductase</keyword>
<dbReference type="GO" id="GO:0008198">
    <property type="term" value="F:ferrous iron binding"/>
    <property type="evidence" value="ECO:0007669"/>
    <property type="project" value="TreeGrafter"/>
</dbReference>
<dbReference type="GO" id="GO:0006879">
    <property type="term" value="P:intracellular iron ion homeostasis"/>
    <property type="evidence" value="ECO:0007669"/>
    <property type="project" value="UniProtKB-KW"/>
</dbReference>